<dbReference type="NCBIfam" id="TIGR01795">
    <property type="entry name" value="CM_mono_cladeE"/>
    <property type="match status" value="1"/>
</dbReference>
<comment type="caution">
    <text evidence="4">The sequence shown here is derived from an EMBL/GenBank/DDBJ whole genome shotgun (WGS) entry which is preliminary data.</text>
</comment>
<proteinExistence type="predicted"/>
<dbReference type="SUPFAM" id="SSF48600">
    <property type="entry name" value="Chorismate mutase II"/>
    <property type="match status" value="1"/>
</dbReference>
<dbReference type="PROSITE" id="PS51168">
    <property type="entry name" value="CHORISMATE_MUT_2"/>
    <property type="match status" value="1"/>
</dbReference>
<reference evidence="4 5" key="1">
    <citation type="submission" date="2019-08" db="EMBL/GenBank/DDBJ databases">
        <title>Bioinformatics analysis of the strain L3 and L5.</title>
        <authorList>
            <person name="Li X."/>
        </authorList>
    </citation>
    <scope>NUCLEOTIDE SEQUENCE [LARGE SCALE GENOMIC DNA]</scope>
    <source>
        <strain evidence="4 5">L3</strain>
    </source>
</reference>
<evidence type="ECO:0000256" key="2">
    <source>
        <dbReference type="ARBA" id="ARBA00023235"/>
    </source>
</evidence>
<dbReference type="Proteomes" id="UP000466024">
    <property type="component" value="Unassembled WGS sequence"/>
</dbReference>
<accession>A0A640WAD5</accession>
<dbReference type="InterPro" id="IPR036263">
    <property type="entry name" value="Chorismate_II_sf"/>
</dbReference>
<sequence length="106" mass="12057">MKERDVAAQLASYRKTIDNIDAALVYILAERFRCTNEIGLLKAEHDFPPVDEGREQSQYARLRTLADDAELDQVFIERLIRTIIDEAVRRHGQIAADHFAKNGSAT</sequence>
<evidence type="ECO:0000256" key="1">
    <source>
        <dbReference type="ARBA" id="ARBA00012404"/>
    </source>
</evidence>
<evidence type="ECO:0000313" key="5">
    <source>
        <dbReference type="Proteomes" id="UP000466024"/>
    </source>
</evidence>
<dbReference type="GO" id="GO:0046417">
    <property type="term" value="P:chorismate metabolic process"/>
    <property type="evidence" value="ECO:0007669"/>
    <property type="project" value="InterPro"/>
</dbReference>
<dbReference type="Pfam" id="PF01817">
    <property type="entry name" value="CM_2"/>
    <property type="match status" value="1"/>
</dbReference>
<keyword evidence="2 4" id="KW-0413">Isomerase</keyword>
<dbReference type="InterPro" id="IPR051331">
    <property type="entry name" value="Chorismate_mutase-related"/>
</dbReference>
<dbReference type="EC" id="5.4.99.5" evidence="1"/>
<dbReference type="InterPro" id="IPR010951">
    <property type="entry name" value="CM_bact"/>
</dbReference>
<dbReference type="NCBIfam" id="NF006691">
    <property type="entry name" value="PRK09239.1"/>
    <property type="match status" value="1"/>
</dbReference>
<dbReference type="GO" id="GO:0004106">
    <property type="term" value="F:chorismate mutase activity"/>
    <property type="evidence" value="ECO:0007669"/>
    <property type="project" value="UniProtKB-EC"/>
</dbReference>
<dbReference type="Gene3D" id="1.20.59.10">
    <property type="entry name" value="Chorismate mutase"/>
    <property type="match status" value="1"/>
</dbReference>
<organism evidence="4 5">
    <name type="scientific">Salinicola corii</name>
    <dbReference type="NCBI Taxonomy" id="2606937"/>
    <lineage>
        <taxon>Bacteria</taxon>
        <taxon>Pseudomonadati</taxon>
        <taxon>Pseudomonadota</taxon>
        <taxon>Gammaproteobacteria</taxon>
        <taxon>Oceanospirillales</taxon>
        <taxon>Halomonadaceae</taxon>
        <taxon>Salinicola</taxon>
    </lineage>
</organism>
<keyword evidence="5" id="KW-1185">Reference proteome</keyword>
<protein>
    <recommendedName>
        <fullName evidence="1">chorismate mutase</fullName>
        <ecNumber evidence="1">5.4.99.5</ecNumber>
    </recommendedName>
</protein>
<dbReference type="GO" id="GO:0009697">
    <property type="term" value="P:salicylic acid biosynthetic process"/>
    <property type="evidence" value="ECO:0007669"/>
    <property type="project" value="TreeGrafter"/>
</dbReference>
<dbReference type="PANTHER" id="PTHR38041:SF1">
    <property type="entry name" value="CHORISMATE MUTASE"/>
    <property type="match status" value="1"/>
</dbReference>
<dbReference type="EMBL" id="VTPX01000020">
    <property type="protein sequence ID" value="KAA0015548.1"/>
    <property type="molecule type" value="Genomic_DNA"/>
</dbReference>
<dbReference type="AlphaFoldDB" id="A0A640WAD5"/>
<feature type="domain" description="Chorismate mutase" evidence="3">
    <location>
        <begin position="4"/>
        <end position="95"/>
    </location>
</feature>
<dbReference type="SMART" id="SM00830">
    <property type="entry name" value="CM_2"/>
    <property type="match status" value="1"/>
</dbReference>
<evidence type="ECO:0000259" key="3">
    <source>
        <dbReference type="PROSITE" id="PS51168"/>
    </source>
</evidence>
<gene>
    <name evidence="4" type="ORF">F0A16_20300</name>
</gene>
<dbReference type="PANTHER" id="PTHR38041">
    <property type="entry name" value="CHORISMATE MUTASE"/>
    <property type="match status" value="1"/>
</dbReference>
<name>A0A640WAD5_9GAMM</name>
<dbReference type="InterPro" id="IPR002701">
    <property type="entry name" value="CM_II_prokaryot"/>
</dbReference>
<dbReference type="RefSeq" id="WP_149437685.1">
    <property type="nucleotide sequence ID" value="NZ_VTPX01000020.1"/>
</dbReference>
<evidence type="ECO:0000313" key="4">
    <source>
        <dbReference type="EMBL" id="KAA0015548.1"/>
    </source>
</evidence>
<dbReference type="InterPro" id="IPR036979">
    <property type="entry name" value="CM_dom_sf"/>
</dbReference>